<keyword evidence="2" id="KW-1133">Transmembrane helix</keyword>
<keyword evidence="4" id="KW-1185">Reference proteome</keyword>
<organism evidence="3 4">
    <name type="scientific">Byssothecium circinans</name>
    <dbReference type="NCBI Taxonomy" id="147558"/>
    <lineage>
        <taxon>Eukaryota</taxon>
        <taxon>Fungi</taxon>
        <taxon>Dikarya</taxon>
        <taxon>Ascomycota</taxon>
        <taxon>Pezizomycotina</taxon>
        <taxon>Dothideomycetes</taxon>
        <taxon>Pleosporomycetidae</taxon>
        <taxon>Pleosporales</taxon>
        <taxon>Massarineae</taxon>
        <taxon>Massarinaceae</taxon>
        <taxon>Byssothecium</taxon>
    </lineage>
</organism>
<feature type="region of interest" description="Disordered" evidence="1">
    <location>
        <begin position="216"/>
        <end position="245"/>
    </location>
</feature>
<feature type="transmembrane region" description="Helical" evidence="2">
    <location>
        <begin position="256"/>
        <end position="281"/>
    </location>
</feature>
<protein>
    <submittedName>
        <fullName evidence="3">Uncharacterized protein</fullName>
    </submittedName>
</protein>
<feature type="compositionally biased region" description="Low complexity" evidence="1">
    <location>
        <begin position="224"/>
        <end position="245"/>
    </location>
</feature>
<reference evidence="3" key="1">
    <citation type="journal article" date="2020" name="Stud. Mycol.">
        <title>101 Dothideomycetes genomes: a test case for predicting lifestyles and emergence of pathogens.</title>
        <authorList>
            <person name="Haridas S."/>
            <person name="Albert R."/>
            <person name="Binder M."/>
            <person name="Bloem J."/>
            <person name="Labutti K."/>
            <person name="Salamov A."/>
            <person name="Andreopoulos B."/>
            <person name="Baker S."/>
            <person name="Barry K."/>
            <person name="Bills G."/>
            <person name="Bluhm B."/>
            <person name="Cannon C."/>
            <person name="Castanera R."/>
            <person name="Culley D."/>
            <person name="Daum C."/>
            <person name="Ezra D."/>
            <person name="Gonzalez J."/>
            <person name="Henrissat B."/>
            <person name="Kuo A."/>
            <person name="Liang C."/>
            <person name="Lipzen A."/>
            <person name="Lutzoni F."/>
            <person name="Magnuson J."/>
            <person name="Mondo S."/>
            <person name="Nolan M."/>
            <person name="Ohm R."/>
            <person name="Pangilinan J."/>
            <person name="Park H.-J."/>
            <person name="Ramirez L."/>
            <person name="Alfaro M."/>
            <person name="Sun H."/>
            <person name="Tritt A."/>
            <person name="Yoshinaga Y."/>
            <person name="Zwiers L.-H."/>
            <person name="Turgeon B."/>
            <person name="Goodwin S."/>
            <person name="Spatafora J."/>
            <person name="Crous P."/>
            <person name="Grigoriev I."/>
        </authorList>
    </citation>
    <scope>NUCLEOTIDE SEQUENCE</scope>
    <source>
        <strain evidence="3">CBS 675.92</strain>
    </source>
</reference>
<evidence type="ECO:0000256" key="1">
    <source>
        <dbReference type="SAM" id="MobiDB-lite"/>
    </source>
</evidence>
<proteinExistence type="predicted"/>
<evidence type="ECO:0000256" key="2">
    <source>
        <dbReference type="SAM" id="Phobius"/>
    </source>
</evidence>
<sequence length="414" mass="43683">MGIQDRIQKRKITERLQARQTTASPASPAASKTYPIPTAKVALTSTFTGSSTCAQNLLTMLPPPTYQIWANEPVPVENNTVAGCYPSEYLSSYTAVMVTVGTSPVPSSIVPAMSPFACPKDYCTAVASARNYIVCCPTGYQFHPPDSTVDSARPFYGGTCYSEMTMGSSYPVIQYNTNADTASTLFPVTATGVQAYAHPIDGFAMTSPTNIGCSNTKSSSGLTADSSKPASSGSQSSPAASSGAAAATTNPVSSGVIAGAVIGSVLGLAAIVGLVFFLLAYRRKHNQAAAPPSNVHHLDDDFATGKGADIYRHEANNNNFVAEIAPSSHHELSDEKGAAFWSHSRANDGHGAFEMSTEQPIEMYAGADGKTDYDDKSGLAVPPTAAQNNRSSIAKVLDKHDQERERRSANWREN</sequence>
<dbReference type="CDD" id="cd12087">
    <property type="entry name" value="TM_EGFR-like"/>
    <property type="match status" value="1"/>
</dbReference>
<feature type="compositionally biased region" description="Basic and acidic residues" evidence="1">
    <location>
        <begin position="396"/>
        <end position="414"/>
    </location>
</feature>
<evidence type="ECO:0000313" key="3">
    <source>
        <dbReference type="EMBL" id="KAF1953598.1"/>
    </source>
</evidence>
<name>A0A6A5TMH3_9PLEO</name>
<feature type="region of interest" description="Disordered" evidence="1">
    <location>
        <begin position="368"/>
        <end position="414"/>
    </location>
</feature>
<evidence type="ECO:0000313" key="4">
    <source>
        <dbReference type="Proteomes" id="UP000800035"/>
    </source>
</evidence>
<gene>
    <name evidence="3" type="ORF">CC80DRAFT_537461</name>
</gene>
<keyword evidence="2" id="KW-0472">Membrane</keyword>
<dbReference type="OrthoDB" id="5985073at2759"/>
<dbReference type="Proteomes" id="UP000800035">
    <property type="component" value="Unassembled WGS sequence"/>
</dbReference>
<accession>A0A6A5TMH3</accession>
<dbReference type="AlphaFoldDB" id="A0A6A5TMH3"/>
<keyword evidence="2" id="KW-0812">Transmembrane</keyword>
<dbReference type="EMBL" id="ML977003">
    <property type="protein sequence ID" value="KAF1953598.1"/>
    <property type="molecule type" value="Genomic_DNA"/>
</dbReference>